<sequence length="140" mass="14622">MRINGPTGPNGVSGNRGAKRSSASGSSFRVPTESSGAGSTAPTSQTSSVQDVSALLALQSVDDALTGRRRKAVRRGNKMLDLLDDLRLGLLGGTLPAHVLHQLEGLSAQIESSGDERIDAVLAEIELRAQVELAKLAHQQ</sequence>
<evidence type="ECO:0000313" key="3">
    <source>
        <dbReference type="Proteomes" id="UP000219439"/>
    </source>
</evidence>
<reference evidence="2 3" key="1">
    <citation type="submission" date="2017-09" db="EMBL/GenBank/DDBJ databases">
        <authorList>
            <person name="Ehlers B."/>
            <person name="Leendertz F.H."/>
        </authorList>
    </citation>
    <scope>NUCLEOTIDE SEQUENCE [LARGE SCALE GENOMIC DNA]</scope>
    <source>
        <strain evidence="2 3">DSM 18289</strain>
    </source>
</reference>
<feature type="compositionally biased region" description="Low complexity" evidence="1">
    <location>
        <begin position="13"/>
        <end position="27"/>
    </location>
</feature>
<evidence type="ECO:0000313" key="2">
    <source>
        <dbReference type="EMBL" id="SNZ08820.1"/>
    </source>
</evidence>
<dbReference type="RefSeq" id="WP_170955999.1">
    <property type="nucleotide sequence ID" value="NZ_OBEL01000001.1"/>
</dbReference>
<keyword evidence="2" id="KW-0966">Cell projection</keyword>
<protein>
    <submittedName>
        <fullName evidence="2">Class II flagellar assembly regulator</fullName>
    </submittedName>
</protein>
<dbReference type="Proteomes" id="UP000219439">
    <property type="component" value="Unassembled WGS sequence"/>
</dbReference>
<keyword evidence="2" id="KW-0282">Flagellum</keyword>
<feature type="compositionally biased region" description="Polar residues" evidence="1">
    <location>
        <begin position="32"/>
        <end position="49"/>
    </location>
</feature>
<keyword evidence="3" id="KW-1185">Reference proteome</keyword>
<dbReference type="Pfam" id="PF10768">
    <property type="entry name" value="FliX"/>
    <property type="match status" value="1"/>
</dbReference>
<evidence type="ECO:0000256" key="1">
    <source>
        <dbReference type="SAM" id="MobiDB-lite"/>
    </source>
</evidence>
<feature type="region of interest" description="Disordered" evidence="1">
    <location>
        <begin position="1"/>
        <end position="49"/>
    </location>
</feature>
<proteinExistence type="predicted"/>
<accession>A0A285NH75</accession>
<name>A0A285NH75_9HYPH</name>
<dbReference type="AlphaFoldDB" id="A0A285NH75"/>
<gene>
    <name evidence="2" type="ORF">SAMN06265368_1830</name>
</gene>
<dbReference type="InterPro" id="IPR019704">
    <property type="entry name" value="Flagellar_assmbl_FliX_class2"/>
</dbReference>
<keyword evidence="2" id="KW-0969">Cilium</keyword>
<dbReference type="GO" id="GO:0044781">
    <property type="term" value="P:bacterial-type flagellum organization"/>
    <property type="evidence" value="ECO:0007669"/>
    <property type="project" value="InterPro"/>
</dbReference>
<organism evidence="2 3">
    <name type="scientific">Cohaesibacter gelatinilyticus</name>
    <dbReference type="NCBI Taxonomy" id="372072"/>
    <lineage>
        <taxon>Bacteria</taxon>
        <taxon>Pseudomonadati</taxon>
        <taxon>Pseudomonadota</taxon>
        <taxon>Alphaproteobacteria</taxon>
        <taxon>Hyphomicrobiales</taxon>
        <taxon>Cohaesibacteraceae</taxon>
    </lineage>
</organism>
<dbReference type="EMBL" id="OBEL01000001">
    <property type="protein sequence ID" value="SNZ08820.1"/>
    <property type="molecule type" value="Genomic_DNA"/>
</dbReference>